<name>A0AAV4J3H2_9GAST</name>
<dbReference type="EMBL" id="BMAT01013591">
    <property type="protein sequence ID" value="GFS15821.1"/>
    <property type="molecule type" value="Genomic_DNA"/>
</dbReference>
<keyword evidence="2" id="KW-0472">Membrane</keyword>
<feature type="region of interest" description="Disordered" evidence="1">
    <location>
        <begin position="497"/>
        <end position="732"/>
    </location>
</feature>
<keyword evidence="4" id="KW-1185">Reference proteome</keyword>
<feature type="compositionally biased region" description="Polar residues" evidence="1">
    <location>
        <begin position="145"/>
        <end position="154"/>
    </location>
</feature>
<feature type="transmembrane region" description="Helical" evidence="2">
    <location>
        <begin position="53"/>
        <end position="78"/>
    </location>
</feature>
<protein>
    <submittedName>
        <fullName evidence="3">Uncharacterized protein</fullName>
    </submittedName>
</protein>
<feature type="compositionally biased region" description="Polar residues" evidence="1">
    <location>
        <begin position="437"/>
        <end position="446"/>
    </location>
</feature>
<feature type="region of interest" description="Disordered" evidence="1">
    <location>
        <begin position="409"/>
        <end position="446"/>
    </location>
</feature>
<feature type="region of interest" description="Disordered" evidence="1">
    <location>
        <begin position="1"/>
        <end position="20"/>
    </location>
</feature>
<dbReference type="AlphaFoldDB" id="A0AAV4J3H2"/>
<dbReference type="Proteomes" id="UP000762676">
    <property type="component" value="Unassembled WGS sequence"/>
</dbReference>
<evidence type="ECO:0000256" key="2">
    <source>
        <dbReference type="SAM" id="Phobius"/>
    </source>
</evidence>
<feature type="compositionally biased region" description="Basic residues" evidence="1">
    <location>
        <begin position="539"/>
        <end position="553"/>
    </location>
</feature>
<feature type="compositionally biased region" description="Basic and acidic residues" evidence="1">
    <location>
        <begin position="681"/>
        <end position="690"/>
    </location>
</feature>
<comment type="caution">
    <text evidence="3">The sequence shown here is derived from an EMBL/GenBank/DDBJ whole genome shotgun (WGS) entry which is preliminary data.</text>
</comment>
<proteinExistence type="predicted"/>
<feature type="compositionally biased region" description="Polar residues" evidence="1">
    <location>
        <begin position="650"/>
        <end position="660"/>
    </location>
</feature>
<reference evidence="3 4" key="1">
    <citation type="journal article" date="2021" name="Elife">
        <title>Chloroplast acquisition without the gene transfer in kleptoplastic sea slugs, Plakobranchus ocellatus.</title>
        <authorList>
            <person name="Maeda T."/>
            <person name="Takahashi S."/>
            <person name="Yoshida T."/>
            <person name="Shimamura S."/>
            <person name="Takaki Y."/>
            <person name="Nagai Y."/>
            <person name="Toyoda A."/>
            <person name="Suzuki Y."/>
            <person name="Arimoto A."/>
            <person name="Ishii H."/>
            <person name="Satoh N."/>
            <person name="Nishiyama T."/>
            <person name="Hasebe M."/>
            <person name="Maruyama T."/>
            <person name="Minagawa J."/>
            <person name="Obokata J."/>
            <person name="Shigenobu S."/>
        </authorList>
    </citation>
    <scope>NUCLEOTIDE SEQUENCE [LARGE SCALE GENOMIC DNA]</scope>
</reference>
<feature type="compositionally biased region" description="Low complexity" evidence="1">
    <location>
        <begin position="615"/>
        <end position="631"/>
    </location>
</feature>
<sequence length="732" mass="79099">MEKDTTSGVTTNGTETTENATEIVSTNIATPEASSTDPVVIATTPQTGQEDTIPLAVILGVVGAVVCLIGILVVVCCLRKRRKREKKVPPELPHPFALTTQDNTTEPNVIFHAAPSRESSSSAQVQMVSYKPLPGTQLVPARKPSSPTSVSISVRDSRTGKHRSNKLASSSSQETQSIYSNGEVVAASVISRSPPAATVKEASNDEEQSRDSLYIRPSSWYSTRTSDQCEVSTSVQSEVDDAGGHISRSRLDSQKYLLPAELILQLPQDVRKMSGESLGGDVESRTQSPHSNGLQIKWKAQAPIIHSAEEPDRTSSVYVCMDSGSQPTNPLSRDDSKQDSDGCIPPRSLPPPPCRKITSQSGYINVNAQGSRISDTLQPPSPLEDHYEAVSSLVSPTVYGNAREILKSQLSSSETSDDRNSPDTYNVCPFPEPPTSTMPISETNDISGQDTLEQNAVQSQKETKVSDSIPTGEQLNEQGRHSLTMSYVNVAQFQKQLSEIEESSSPTQEVGKKPEHPAHEKSPGVGADAGLEVKEKAGKGKRLSQPKPPKSKKPTTLPKPKTSHKKDKDSGSLGRGLAGLKQAVRPSLKQKIKERMSYRSSSSHDKPSEAKRNPSKNPTSNPPNTKQSPPQTESPAIKTPTGDCEVEPTEYQNLLPTTIVPTVEDKGKEIKPNSNGSAQPDDGKEKDSHAHKTKPVVPKKGQNRKSGSVLRAKLDLSELKSKLRKTQKSFTE</sequence>
<gene>
    <name evidence="3" type="ORF">ElyMa_006780100</name>
</gene>
<evidence type="ECO:0000313" key="3">
    <source>
        <dbReference type="EMBL" id="GFS15821.1"/>
    </source>
</evidence>
<feature type="compositionally biased region" description="Polar residues" evidence="1">
    <location>
        <begin position="497"/>
        <end position="508"/>
    </location>
</feature>
<keyword evidence="2" id="KW-0812">Transmembrane</keyword>
<evidence type="ECO:0000313" key="4">
    <source>
        <dbReference type="Proteomes" id="UP000762676"/>
    </source>
</evidence>
<feature type="region of interest" description="Disordered" evidence="1">
    <location>
        <begin position="308"/>
        <end position="359"/>
    </location>
</feature>
<keyword evidence="2" id="KW-1133">Transmembrane helix</keyword>
<feature type="region of interest" description="Disordered" evidence="1">
    <location>
        <begin position="455"/>
        <end position="474"/>
    </location>
</feature>
<feature type="region of interest" description="Disordered" evidence="1">
    <location>
        <begin position="133"/>
        <end position="178"/>
    </location>
</feature>
<feature type="compositionally biased region" description="Polar residues" evidence="1">
    <location>
        <begin position="285"/>
        <end position="294"/>
    </location>
</feature>
<feature type="compositionally biased region" description="Basic and acidic residues" evidence="1">
    <location>
        <begin position="510"/>
        <end position="522"/>
    </location>
</feature>
<feature type="compositionally biased region" description="Basic and acidic residues" evidence="1">
    <location>
        <begin position="591"/>
        <end position="612"/>
    </location>
</feature>
<feature type="region of interest" description="Disordered" evidence="1">
    <location>
        <begin position="273"/>
        <end position="296"/>
    </location>
</feature>
<accession>A0AAV4J3H2</accession>
<feature type="compositionally biased region" description="Low complexity" evidence="1">
    <location>
        <begin position="169"/>
        <end position="178"/>
    </location>
</feature>
<feature type="compositionally biased region" description="Basic and acidic residues" evidence="1">
    <location>
        <begin position="712"/>
        <end position="721"/>
    </location>
</feature>
<organism evidence="3 4">
    <name type="scientific">Elysia marginata</name>
    <dbReference type="NCBI Taxonomy" id="1093978"/>
    <lineage>
        <taxon>Eukaryota</taxon>
        <taxon>Metazoa</taxon>
        <taxon>Spiralia</taxon>
        <taxon>Lophotrochozoa</taxon>
        <taxon>Mollusca</taxon>
        <taxon>Gastropoda</taxon>
        <taxon>Heterobranchia</taxon>
        <taxon>Euthyneura</taxon>
        <taxon>Panpulmonata</taxon>
        <taxon>Sacoglossa</taxon>
        <taxon>Placobranchoidea</taxon>
        <taxon>Plakobranchidae</taxon>
        <taxon>Elysia</taxon>
    </lineage>
</organism>
<feature type="region of interest" description="Disordered" evidence="1">
    <location>
        <begin position="84"/>
        <end position="104"/>
    </location>
</feature>
<feature type="compositionally biased region" description="Basic residues" evidence="1">
    <location>
        <begin position="722"/>
        <end position="732"/>
    </location>
</feature>
<evidence type="ECO:0000256" key="1">
    <source>
        <dbReference type="SAM" id="MobiDB-lite"/>
    </source>
</evidence>